<name>A0AAN7BB15_9PEZI</name>
<feature type="compositionally biased region" description="Low complexity" evidence="1">
    <location>
        <begin position="147"/>
        <end position="156"/>
    </location>
</feature>
<proteinExistence type="predicted"/>
<feature type="compositionally biased region" description="Polar residues" evidence="1">
    <location>
        <begin position="197"/>
        <end position="207"/>
    </location>
</feature>
<gene>
    <name evidence="2" type="ORF">QBC37DRAFT_461761</name>
</gene>
<comment type="caution">
    <text evidence="2">The sequence shown here is derived from an EMBL/GenBank/DDBJ whole genome shotgun (WGS) entry which is preliminary data.</text>
</comment>
<feature type="region of interest" description="Disordered" evidence="1">
    <location>
        <begin position="115"/>
        <end position="237"/>
    </location>
</feature>
<protein>
    <submittedName>
        <fullName evidence="2">Uncharacterized protein</fullName>
    </submittedName>
</protein>
<accession>A0AAN7BB15</accession>
<dbReference type="EMBL" id="MU858049">
    <property type="protein sequence ID" value="KAK4219246.1"/>
    <property type="molecule type" value="Genomic_DNA"/>
</dbReference>
<feature type="region of interest" description="Disordered" evidence="1">
    <location>
        <begin position="307"/>
        <end position="333"/>
    </location>
</feature>
<organism evidence="2 3">
    <name type="scientific">Rhypophila decipiens</name>
    <dbReference type="NCBI Taxonomy" id="261697"/>
    <lineage>
        <taxon>Eukaryota</taxon>
        <taxon>Fungi</taxon>
        <taxon>Dikarya</taxon>
        <taxon>Ascomycota</taxon>
        <taxon>Pezizomycotina</taxon>
        <taxon>Sordariomycetes</taxon>
        <taxon>Sordariomycetidae</taxon>
        <taxon>Sordariales</taxon>
        <taxon>Naviculisporaceae</taxon>
        <taxon>Rhypophila</taxon>
    </lineage>
</organism>
<sequence length="379" mass="40591">MVANFKTYEAQARLLAAVIAAHPDLKLNYKAIAKHYGNSQTAVAIEHRFRPLRAAGEALRVMVKKEMDAELLENILAKNVVEIAEHFGESTADGIQFQFRGVKANAEILKNAVKNSESPVEAFSNSITGGKASAATPGKRGGKRPRAPAAAPATPTSRLAGNANGSGKGTGHRTKSVRKPAGTPTYKEETEDDDSLSQDYSELDQSPTKQTKKIKTTPNRITGIGRSNPITIPDGAPELSMLTPTDSVDNDEIVMIKTEKASPNRGATYTTSMQQPAQFTQPRTASYFPTAASNAQFDTFTGIQQAPQHHHTHGTHGGASFGVNTNMWPRGGSQVSAARDDLAETLGGPVALWGTDTPHHFLHNDIIGDDFEDNEHGAC</sequence>
<keyword evidence="3" id="KW-1185">Reference proteome</keyword>
<reference evidence="2" key="2">
    <citation type="submission" date="2023-05" db="EMBL/GenBank/DDBJ databases">
        <authorList>
            <consortium name="Lawrence Berkeley National Laboratory"/>
            <person name="Steindorff A."/>
            <person name="Hensen N."/>
            <person name="Bonometti L."/>
            <person name="Westerberg I."/>
            <person name="Brannstrom I.O."/>
            <person name="Guillou S."/>
            <person name="Cros-Aarteil S."/>
            <person name="Calhoun S."/>
            <person name="Haridas S."/>
            <person name="Kuo A."/>
            <person name="Mondo S."/>
            <person name="Pangilinan J."/>
            <person name="Riley R."/>
            <person name="Labutti K."/>
            <person name="Andreopoulos B."/>
            <person name="Lipzen A."/>
            <person name="Chen C."/>
            <person name="Yanf M."/>
            <person name="Daum C."/>
            <person name="Ng V."/>
            <person name="Clum A."/>
            <person name="Ohm R."/>
            <person name="Martin F."/>
            <person name="Silar P."/>
            <person name="Natvig D."/>
            <person name="Lalanne C."/>
            <person name="Gautier V."/>
            <person name="Ament-Velasquez S.L."/>
            <person name="Kruys A."/>
            <person name="Hutchinson M.I."/>
            <person name="Powell A.J."/>
            <person name="Barry K."/>
            <person name="Miller A.N."/>
            <person name="Grigoriev I.V."/>
            <person name="Debuchy R."/>
            <person name="Gladieux P."/>
            <person name="Thoren M.H."/>
            <person name="Johannesson H."/>
        </authorList>
    </citation>
    <scope>NUCLEOTIDE SEQUENCE</scope>
    <source>
        <strain evidence="2">PSN293</strain>
    </source>
</reference>
<dbReference type="Proteomes" id="UP001301769">
    <property type="component" value="Unassembled WGS sequence"/>
</dbReference>
<evidence type="ECO:0000313" key="2">
    <source>
        <dbReference type="EMBL" id="KAK4219246.1"/>
    </source>
</evidence>
<evidence type="ECO:0000313" key="3">
    <source>
        <dbReference type="Proteomes" id="UP001301769"/>
    </source>
</evidence>
<feature type="compositionally biased region" description="Polar residues" evidence="1">
    <location>
        <begin position="115"/>
        <end position="128"/>
    </location>
</feature>
<dbReference type="AlphaFoldDB" id="A0AAN7BB15"/>
<evidence type="ECO:0000256" key="1">
    <source>
        <dbReference type="SAM" id="MobiDB-lite"/>
    </source>
</evidence>
<reference evidence="2" key="1">
    <citation type="journal article" date="2023" name="Mol. Phylogenet. Evol.">
        <title>Genome-scale phylogeny and comparative genomics of the fungal order Sordariales.</title>
        <authorList>
            <person name="Hensen N."/>
            <person name="Bonometti L."/>
            <person name="Westerberg I."/>
            <person name="Brannstrom I.O."/>
            <person name="Guillou S."/>
            <person name="Cros-Aarteil S."/>
            <person name="Calhoun S."/>
            <person name="Haridas S."/>
            <person name="Kuo A."/>
            <person name="Mondo S."/>
            <person name="Pangilinan J."/>
            <person name="Riley R."/>
            <person name="LaButti K."/>
            <person name="Andreopoulos B."/>
            <person name="Lipzen A."/>
            <person name="Chen C."/>
            <person name="Yan M."/>
            <person name="Daum C."/>
            <person name="Ng V."/>
            <person name="Clum A."/>
            <person name="Steindorff A."/>
            <person name="Ohm R.A."/>
            <person name="Martin F."/>
            <person name="Silar P."/>
            <person name="Natvig D.O."/>
            <person name="Lalanne C."/>
            <person name="Gautier V."/>
            <person name="Ament-Velasquez S.L."/>
            <person name="Kruys A."/>
            <person name="Hutchinson M.I."/>
            <person name="Powell A.J."/>
            <person name="Barry K."/>
            <person name="Miller A.N."/>
            <person name="Grigoriev I.V."/>
            <person name="Debuchy R."/>
            <person name="Gladieux P."/>
            <person name="Hiltunen Thoren M."/>
            <person name="Johannesson H."/>
        </authorList>
    </citation>
    <scope>NUCLEOTIDE SEQUENCE</scope>
    <source>
        <strain evidence="2">PSN293</strain>
    </source>
</reference>